<dbReference type="InterPro" id="IPR000330">
    <property type="entry name" value="SNF2_N"/>
</dbReference>
<keyword evidence="1" id="KW-0378">Hydrolase</keyword>
<name>A0A401RJU7_CHIPU</name>
<dbReference type="FunFam" id="3.40.50.10810:FF:000094">
    <property type="entry name" value="DNA excision repair protein ERCC-6"/>
    <property type="match status" value="1"/>
</dbReference>
<feature type="region of interest" description="Disordered" evidence="3">
    <location>
        <begin position="867"/>
        <end position="958"/>
    </location>
</feature>
<keyword evidence="4" id="KW-0732">Signal</keyword>
<evidence type="ECO:0000313" key="8">
    <source>
        <dbReference type="Proteomes" id="UP000287033"/>
    </source>
</evidence>
<sequence>MDPLTVWHSLSVVVQFLWLMLGVGFEPTACDMGWSPLTLCFVEFHGTKTERTKNLERVQRKAGVVITTYQMVINNWQQLSSLDGHEFTWDYLVLDEAHKIKSKSTKTFKCVSAIPAKHRILLTGTPLQNNLQEMWSLFDFACQGSLLGTAKTFKMEYENPITRAREKDATPAEKALGLRISENLMRIIEPYFLRRTKENLQLTHESLQVQPPSSPCEAQMPGLTRKNDLIVWVYLSRIQEDIYQRFVSSEQIQELLQSRRSPLVQLTNLKKLCDHPRLLSRHICQELGLGGSEGEATDENAASDISRVPDQDLISESGKLVFLLGLLEKLREEGKRTLVFSQSRKMLDIIQHVLTNRGFSCMRLDGTMALPDRQKKIEVFQQREDHCVFLLTTQVGGVGLTLTAANRVVVFDPSWNPATDAQAVDRAYRIGQTDNVVIYRLVTCGTVEEKIYRRQIFKDSLVRQSVGEKKNPFRYFSSQELRELFILEDPQTSSTQKQLQSMHASQRRTDSILDQHLTFLHTLEMFGVTDHDLIFSQDTASASDEENDPESRNYIQQRVQKAQELVAAESQIQQQLVQNIRANTEAARLTRPRDSHPLPGSRRGTTRPKPVSTTSTVPALYENPIGPQSPVVTVKLTEPVTDEVLNLSSKLADLPLETSKPSDSVVMLDSSLAQADNDIPEEEEQYPTECQGDTSKAQLSTSAANSSGSKALFESNFNLILEETMEEEDEEWKPDCEEKGTEAQLVIEDSPLPVTKSMPDGDLERLVSPGVSSLGDDSCILQPWKKPHGRVIVSDSEEETSSNLHSCSAVEQPPALSATSPVLQAFCVAAASTPKGFYSPLPTLLDRSGNRSVASRRSVVGLAIDDVEDLDQSIPDAADEGDDKEEEEEQASTPSDVEEVGETEQAAEPSEEQPGDQFMEETSSERRSPELRAANSDDRVSESCSMMTGSEEEQSGTYELELGSDEQLDTYTKAVDLSVLDTRALSKDSDLDQYERLVKRGKEHIESGQLKAALNCMLEALDLQSGDPEIQLITIKLYRQLDQS</sequence>
<evidence type="ECO:0000259" key="5">
    <source>
        <dbReference type="PROSITE" id="PS51192"/>
    </source>
</evidence>
<evidence type="ECO:0000313" key="7">
    <source>
        <dbReference type="EMBL" id="GCC18407.1"/>
    </source>
</evidence>
<dbReference type="Pfam" id="PF00176">
    <property type="entry name" value="SNF2-rel_dom"/>
    <property type="match status" value="1"/>
</dbReference>
<dbReference type="GO" id="GO:0015616">
    <property type="term" value="F:DNA translocase activity"/>
    <property type="evidence" value="ECO:0007669"/>
    <property type="project" value="TreeGrafter"/>
</dbReference>
<evidence type="ECO:0000256" key="4">
    <source>
        <dbReference type="SAM" id="SignalP"/>
    </source>
</evidence>
<feature type="chain" id="PRO_5019576325" description="DNA excision repair protein ERCC-6-like" evidence="4">
    <location>
        <begin position="25"/>
        <end position="1044"/>
    </location>
</feature>
<dbReference type="EMBL" id="BEZZ01005882">
    <property type="protein sequence ID" value="GCC18407.1"/>
    <property type="molecule type" value="Genomic_DNA"/>
</dbReference>
<dbReference type="Proteomes" id="UP000287033">
    <property type="component" value="Unassembled WGS sequence"/>
</dbReference>
<keyword evidence="2" id="KW-0347">Helicase</keyword>
<organism evidence="7 8">
    <name type="scientific">Chiloscyllium punctatum</name>
    <name type="common">Brownbanded bambooshark</name>
    <name type="synonym">Hemiscyllium punctatum</name>
    <dbReference type="NCBI Taxonomy" id="137246"/>
    <lineage>
        <taxon>Eukaryota</taxon>
        <taxon>Metazoa</taxon>
        <taxon>Chordata</taxon>
        <taxon>Craniata</taxon>
        <taxon>Vertebrata</taxon>
        <taxon>Chondrichthyes</taxon>
        <taxon>Elasmobranchii</taxon>
        <taxon>Galeomorphii</taxon>
        <taxon>Galeoidea</taxon>
        <taxon>Orectolobiformes</taxon>
        <taxon>Hemiscylliidae</taxon>
        <taxon>Chiloscyllium</taxon>
    </lineage>
</organism>
<feature type="compositionally biased region" description="Basic and acidic residues" evidence="3">
    <location>
        <begin position="923"/>
        <end position="941"/>
    </location>
</feature>
<evidence type="ECO:0000256" key="1">
    <source>
        <dbReference type="ARBA" id="ARBA00022801"/>
    </source>
</evidence>
<reference evidence="7 8" key="1">
    <citation type="journal article" date="2018" name="Nat. Ecol. Evol.">
        <title>Shark genomes provide insights into elasmobranch evolution and the origin of vertebrates.</title>
        <authorList>
            <person name="Hara Y"/>
            <person name="Yamaguchi K"/>
            <person name="Onimaru K"/>
            <person name="Kadota M"/>
            <person name="Koyanagi M"/>
            <person name="Keeley SD"/>
            <person name="Tatsumi K"/>
            <person name="Tanaka K"/>
            <person name="Motone F"/>
            <person name="Kageyama Y"/>
            <person name="Nozu R"/>
            <person name="Adachi N"/>
            <person name="Nishimura O"/>
            <person name="Nakagawa R"/>
            <person name="Tanegashima C"/>
            <person name="Kiyatake I"/>
            <person name="Matsumoto R"/>
            <person name="Murakumo K"/>
            <person name="Nishida K"/>
            <person name="Terakita A"/>
            <person name="Kuratani S"/>
            <person name="Sato K"/>
            <person name="Hyodo S Kuraku.S."/>
        </authorList>
    </citation>
    <scope>NUCLEOTIDE SEQUENCE [LARGE SCALE GENOMIC DNA]</scope>
</reference>
<dbReference type="InterPro" id="IPR027417">
    <property type="entry name" value="P-loop_NTPase"/>
</dbReference>
<evidence type="ECO:0000256" key="3">
    <source>
        <dbReference type="SAM" id="MobiDB-lite"/>
    </source>
</evidence>
<dbReference type="CDD" id="cd18793">
    <property type="entry name" value="SF2_C_SNF"/>
    <property type="match status" value="1"/>
</dbReference>
<dbReference type="GO" id="GO:0005524">
    <property type="term" value="F:ATP binding"/>
    <property type="evidence" value="ECO:0007669"/>
    <property type="project" value="InterPro"/>
</dbReference>
<dbReference type="SUPFAM" id="SSF52540">
    <property type="entry name" value="P-loop containing nucleoside triphosphate hydrolases"/>
    <property type="match status" value="1"/>
</dbReference>
<dbReference type="OrthoDB" id="413460at2759"/>
<comment type="caution">
    <text evidence="7">The sequence shown here is derived from an EMBL/GenBank/DDBJ whole genome shotgun (WGS) entry which is preliminary data.</text>
</comment>
<dbReference type="Gene3D" id="3.40.50.10810">
    <property type="entry name" value="Tandem AAA-ATPase domain"/>
    <property type="match status" value="1"/>
</dbReference>
<dbReference type="PROSITE" id="PS51192">
    <property type="entry name" value="HELICASE_ATP_BIND_1"/>
    <property type="match status" value="1"/>
</dbReference>
<protein>
    <recommendedName>
        <fullName evidence="9">DNA excision repair protein ERCC-6-like</fullName>
    </recommendedName>
</protein>
<dbReference type="GO" id="GO:0004386">
    <property type="term" value="F:helicase activity"/>
    <property type="evidence" value="ECO:0007669"/>
    <property type="project" value="UniProtKB-KW"/>
</dbReference>
<gene>
    <name evidence="7" type="ORF">chiPu_0022086</name>
</gene>
<accession>A0A401RJU7</accession>
<evidence type="ECO:0000259" key="6">
    <source>
        <dbReference type="PROSITE" id="PS51194"/>
    </source>
</evidence>
<feature type="domain" description="Helicase C-terminal" evidence="6">
    <location>
        <begin position="322"/>
        <end position="477"/>
    </location>
</feature>
<dbReference type="AlphaFoldDB" id="A0A401RJU7"/>
<dbReference type="PANTHER" id="PTHR45629">
    <property type="entry name" value="SNF2/RAD54 FAMILY MEMBER"/>
    <property type="match status" value="1"/>
</dbReference>
<dbReference type="STRING" id="137246.A0A401RJU7"/>
<evidence type="ECO:0008006" key="9">
    <source>
        <dbReference type="Google" id="ProtNLM"/>
    </source>
</evidence>
<feature type="signal peptide" evidence="4">
    <location>
        <begin position="1"/>
        <end position="24"/>
    </location>
</feature>
<keyword evidence="2" id="KW-0067">ATP-binding</keyword>
<dbReference type="GO" id="GO:0016787">
    <property type="term" value="F:hydrolase activity"/>
    <property type="evidence" value="ECO:0007669"/>
    <property type="project" value="UniProtKB-KW"/>
</dbReference>
<feature type="compositionally biased region" description="Acidic residues" evidence="3">
    <location>
        <begin position="867"/>
        <end position="902"/>
    </location>
</feature>
<proteinExistence type="predicted"/>
<dbReference type="PROSITE" id="PS51194">
    <property type="entry name" value="HELICASE_CTER"/>
    <property type="match status" value="1"/>
</dbReference>
<dbReference type="InterPro" id="IPR014001">
    <property type="entry name" value="Helicase_ATP-bd"/>
</dbReference>
<keyword evidence="8" id="KW-1185">Reference proteome</keyword>
<dbReference type="Gene3D" id="3.40.50.300">
    <property type="entry name" value="P-loop containing nucleotide triphosphate hydrolases"/>
    <property type="match status" value="1"/>
</dbReference>
<evidence type="ECO:0000256" key="2">
    <source>
        <dbReference type="ARBA" id="ARBA00022806"/>
    </source>
</evidence>
<dbReference type="InterPro" id="IPR001650">
    <property type="entry name" value="Helicase_C-like"/>
</dbReference>
<dbReference type="SMART" id="SM00490">
    <property type="entry name" value="HELICc"/>
    <property type="match status" value="1"/>
</dbReference>
<feature type="region of interest" description="Disordered" evidence="3">
    <location>
        <begin position="584"/>
        <end position="624"/>
    </location>
</feature>
<feature type="domain" description="Helicase ATP-binding" evidence="5">
    <location>
        <begin position="41"/>
        <end position="144"/>
    </location>
</feature>
<keyword evidence="2" id="KW-0547">Nucleotide-binding</keyword>
<dbReference type="InterPro" id="IPR038718">
    <property type="entry name" value="SNF2-like_sf"/>
</dbReference>
<dbReference type="PANTHER" id="PTHR45629:SF7">
    <property type="entry name" value="DNA EXCISION REPAIR PROTEIN ERCC-6-RELATED"/>
    <property type="match status" value="1"/>
</dbReference>
<dbReference type="Pfam" id="PF00271">
    <property type="entry name" value="Helicase_C"/>
    <property type="match status" value="1"/>
</dbReference>
<dbReference type="InterPro" id="IPR050496">
    <property type="entry name" value="SNF2_RAD54_helicase_repair"/>
</dbReference>
<dbReference type="InterPro" id="IPR049730">
    <property type="entry name" value="SNF2/RAD54-like_C"/>
</dbReference>